<dbReference type="SUPFAM" id="SSF110296">
    <property type="entry name" value="Oligoxyloglucan reducing end-specific cellobiohydrolase"/>
    <property type="match status" value="2"/>
</dbReference>
<accession>A0A4S3KI86</accession>
<dbReference type="InterPro" id="IPR031778">
    <property type="entry name" value="Sortilin_N"/>
</dbReference>
<dbReference type="InterPro" id="IPR015943">
    <property type="entry name" value="WD40/YVTN_repeat-like_dom_sf"/>
</dbReference>
<dbReference type="Gene3D" id="2.130.10.10">
    <property type="entry name" value="YVTN repeat-like/Quinoprotein amine dehydrogenase"/>
    <property type="match status" value="4"/>
</dbReference>
<evidence type="ECO:0000256" key="1">
    <source>
        <dbReference type="ARBA" id="ARBA00022737"/>
    </source>
</evidence>
<dbReference type="InterPro" id="IPR036278">
    <property type="entry name" value="Sialidase_sf"/>
</dbReference>
<comment type="caution">
    <text evidence="3">The sequence shown here is derived from an EMBL/GenBank/DDBJ whole genome shotgun (WGS) entry which is preliminary data.</text>
</comment>
<gene>
    <name evidence="3" type="ORF">B1806_13170</name>
</gene>
<evidence type="ECO:0000313" key="3">
    <source>
        <dbReference type="EMBL" id="THD08329.1"/>
    </source>
</evidence>
<name>A0A4S3KI86_9GAMM</name>
<evidence type="ECO:0000313" key="4">
    <source>
        <dbReference type="Proteomes" id="UP000307749"/>
    </source>
</evidence>
<dbReference type="AlphaFoldDB" id="A0A4S3KI86"/>
<proteinExistence type="predicted"/>
<organism evidence="3 4">
    <name type="scientific">Metallibacterium scheffleri</name>
    <dbReference type="NCBI Taxonomy" id="993689"/>
    <lineage>
        <taxon>Bacteria</taxon>
        <taxon>Pseudomonadati</taxon>
        <taxon>Pseudomonadota</taxon>
        <taxon>Gammaproteobacteria</taxon>
        <taxon>Lysobacterales</taxon>
        <taxon>Rhodanobacteraceae</taxon>
        <taxon>Metallibacterium</taxon>
    </lineage>
</organism>
<keyword evidence="1" id="KW-0677">Repeat</keyword>
<feature type="domain" description="Sortilin N-terminal" evidence="2">
    <location>
        <begin position="120"/>
        <end position="251"/>
    </location>
</feature>
<dbReference type="PANTHER" id="PTHR43739">
    <property type="entry name" value="XYLOGLUCANASE (EUROFUNG)"/>
    <property type="match status" value="1"/>
</dbReference>
<dbReference type="InterPro" id="IPR052025">
    <property type="entry name" value="Xyloglucanase_GH74"/>
</dbReference>
<reference evidence="3 4" key="1">
    <citation type="submission" date="2017-02" db="EMBL/GenBank/DDBJ databases">
        <title>Whole genome sequencing of Metallibacterium scheffleri DSM 24874 (T).</title>
        <authorList>
            <person name="Kumar S."/>
            <person name="Patil P."/>
            <person name="Patil P.B."/>
        </authorList>
    </citation>
    <scope>NUCLEOTIDE SEQUENCE [LARGE SCALE GENOMIC DNA]</scope>
    <source>
        <strain evidence="3 4">DSM 24874</strain>
    </source>
</reference>
<dbReference type="PANTHER" id="PTHR43739:SF5">
    <property type="entry name" value="EXO-ALPHA-SIALIDASE"/>
    <property type="match status" value="1"/>
</dbReference>
<dbReference type="OrthoDB" id="5711096at2"/>
<dbReference type="CDD" id="cd15482">
    <property type="entry name" value="Sialidase_non-viral"/>
    <property type="match status" value="1"/>
</dbReference>
<dbReference type="Proteomes" id="UP000307749">
    <property type="component" value="Unassembled WGS sequence"/>
</dbReference>
<protein>
    <recommendedName>
        <fullName evidence="2">Sortilin N-terminal domain-containing protein</fullName>
    </recommendedName>
</protein>
<dbReference type="Pfam" id="PF15902">
    <property type="entry name" value="Sortilin-Vps10"/>
    <property type="match status" value="1"/>
</dbReference>
<keyword evidence="4" id="KW-1185">Reference proteome</keyword>
<sequence length="1043" mass="111647">MTLAAGGTLATAAPAAAPGPARVAPALFQDLHWRLIGPFRGGRVLAVSGVPQHPQRFYFGAVDGGVWRSDNAGRTWTPIFDAEPVGSIGALAVAPSDPDVIYVGTGEADMRSDIAMGDGMWKSTDAGRTWTHIGLTHTQAIGSVLVDPHDPNIVYVAALGHPYGPNAERGVFKTTDGGRTWQKVLYKNANTGAIDLAFQPGNASVIYAALWQTRRPPWNVYPPSNGPDSGLYKSTDGGAHWREISQPAHGFAAQPGRIGVAVAPSDPQRVYAMVDAKAGGLYRSDDGGAHWTHVSSDVRIWQRGWYFGGITVDPRDSDVVYAANTALYESRNGGKTFVPVKGAPGGDDYHTLWIDPRDPAHRILGVDQGAVVSVDGGKTWSSWYNQPTAQIYHVTTDNRFPFWVCGAQQDSGAVCLPSQSEHGVDGISMMQFHELTAGGESGEIAVDPHDPDLVYGNSYNGSVDKYDQRTQQTQSVNPTLAWPGLYRATWTLPLVFSPAQPKALYFGNQRVFRTLDGGAHWAPISPDLTRRDPAVPANLDASTAADSPIAGPRRGVVYSIAPSPLDAGLVWAGTDDGLLWVTHDGGAHWSNVTPSALTPWSKVAGIAPSPRHARVAYVAIDRHRLDDFHPYIYRTRDGGTSWQAITHGIPPRDFVNVVTVDPVTPGLLYAGTEFGVFVSFDDGDHWQPLQQNLPVTSVRDLLVKDNDLVIATHGRGIWIMDDITPLRQMAAASAAPGTYLFAPLAAYRVRPLGFAGTPLPLSEPRGKNPPSGAYIDYALKSPAHRVSLSILDAAGQVVRRYSSADALPGIDLTKIQIAPVWVQQPTPLATTPGMHRFVWNLHWAAPAALAPHGVWSDGVWAAPGAYRVVLDVDGQHFTQPLRVLPDPRVRGMSAADYAAQFKLAQAIETDRAALASALRGAARLQKALAQVSATLPAAQAAALGAFRARLAALSDIPAPDPSNSVGTPPTHLDSLTALAARMDSLEHAVDNADVPPTRDAELGFRMAHATLQQTLARWRHLRGPELATLNASLHGAGAAPIRD</sequence>
<dbReference type="EMBL" id="MWQO01000050">
    <property type="protein sequence ID" value="THD08329.1"/>
    <property type="molecule type" value="Genomic_DNA"/>
</dbReference>
<dbReference type="GO" id="GO:0010411">
    <property type="term" value="P:xyloglucan metabolic process"/>
    <property type="evidence" value="ECO:0007669"/>
    <property type="project" value="TreeGrafter"/>
</dbReference>
<dbReference type="STRING" id="993689.GCA_002077135_00552"/>
<evidence type="ECO:0000259" key="2">
    <source>
        <dbReference type="Pfam" id="PF15902"/>
    </source>
</evidence>
<dbReference type="SUPFAM" id="SSF50939">
    <property type="entry name" value="Sialidases"/>
    <property type="match status" value="1"/>
</dbReference>